<feature type="chain" id="PRO_5047166171" description="Glucose-methanol-choline oxidoreductase N-terminal domain-containing protein" evidence="5">
    <location>
        <begin position="21"/>
        <end position="596"/>
    </location>
</feature>
<name>A0ABP1NTB4_XYLVO</name>
<dbReference type="PIRSF" id="PIRSF000137">
    <property type="entry name" value="Alcohol_oxidase"/>
    <property type="match status" value="1"/>
</dbReference>
<feature type="signal peptide" evidence="5">
    <location>
        <begin position="1"/>
        <end position="20"/>
    </location>
</feature>
<evidence type="ECO:0000256" key="1">
    <source>
        <dbReference type="ARBA" id="ARBA00001974"/>
    </source>
</evidence>
<dbReference type="EMBL" id="CAXAJV020001293">
    <property type="protein sequence ID" value="CAL7944269.1"/>
    <property type="molecule type" value="Genomic_DNA"/>
</dbReference>
<evidence type="ECO:0000256" key="3">
    <source>
        <dbReference type="ARBA" id="ARBA00022630"/>
    </source>
</evidence>
<dbReference type="Gene3D" id="3.50.50.60">
    <property type="entry name" value="FAD/NAD(P)-binding domain"/>
    <property type="match status" value="1"/>
</dbReference>
<dbReference type="InterPro" id="IPR036188">
    <property type="entry name" value="FAD/NAD-bd_sf"/>
</dbReference>
<dbReference type="SUPFAM" id="SSF54373">
    <property type="entry name" value="FAD-linked reductases, C-terminal domain"/>
    <property type="match status" value="1"/>
</dbReference>
<dbReference type="InterPro" id="IPR012132">
    <property type="entry name" value="GMC_OxRdtase"/>
</dbReference>
<dbReference type="SUPFAM" id="SSF51905">
    <property type="entry name" value="FAD/NAD(P)-binding domain"/>
    <property type="match status" value="1"/>
</dbReference>
<dbReference type="Pfam" id="PF00732">
    <property type="entry name" value="GMC_oxred_N"/>
    <property type="match status" value="1"/>
</dbReference>
<accession>A0ABP1NTB4</accession>
<evidence type="ECO:0000256" key="2">
    <source>
        <dbReference type="ARBA" id="ARBA00010790"/>
    </source>
</evidence>
<comment type="caution">
    <text evidence="7">The sequence shown here is derived from an EMBL/GenBank/DDBJ whole genome shotgun (WGS) entry which is preliminary data.</text>
</comment>
<comment type="cofactor">
    <cofactor evidence="1">
        <name>FAD</name>
        <dbReference type="ChEBI" id="CHEBI:57692"/>
    </cofactor>
</comment>
<dbReference type="Pfam" id="PF05199">
    <property type="entry name" value="GMC_oxred_C"/>
    <property type="match status" value="1"/>
</dbReference>
<evidence type="ECO:0000256" key="4">
    <source>
        <dbReference type="ARBA" id="ARBA00022827"/>
    </source>
</evidence>
<organism evidence="7 8">
    <name type="scientific">Xylocopa violacea</name>
    <name type="common">Violet carpenter bee</name>
    <name type="synonym">Apis violacea</name>
    <dbReference type="NCBI Taxonomy" id="135666"/>
    <lineage>
        <taxon>Eukaryota</taxon>
        <taxon>Metazoa</taxon>
        <taxon>Ecdysozoa</taxon>
        <taxon>Arthropoda</taxon>
        <taxon>Hexapoda</taxon>
        <taxon>Insecta</taxon>
        <taxon>Pterygota</taxon>
        <taxon>Neoptera</taxon>
        <taxon>Endopterygota</taxon>
        <taxon>Hymenoptera</taxon>
        <taxon>Apocrita</taxon>
        <taxon>Aculeata</taxon>
        <taxon>Apoidea</taxon>
        <taxon>Anthophila</taxon>
        <taxon>Apidae</taxon>
        <taxon>Xylocopa</taxon>
        <taxon>Xylocopa</taxon>
    </lineage>
</organism>
<dbReference type="InterPro" id="IPR000172">
    <property type="entry name" value="GMC_OxRdtase_N"/>
</dbReference>
<dbReference type="Gene3D" id="3.30.560.10">
    <property type="entry name" value="Glucose Oxidase, domain 3"/>
    <property type="match status" value="1"/>
</dbReference>
<dbReference type="InterPro" id="IPR007867">
    <property type="entry name" value="GMC_OxRtase_C"/>
</dbReference>
<evidence type="ECO:0000256" key="5">
    <source>
        <dbReference type="SAM" id="SignalP"/>
    </source>
</evidence>
<dbReference type="PROSITE" id="PS00624">
    <property type="entry name" value="GMC_OXRED_2"/>
    <property type="match status" value="1"/>
</dbReference>
<feature type="domain" description="Glucose-methanol-choline oxidoreductase N-terminal" evidence="6">
    <location>
        <begin position="299"/>
        <end position="313"/>
    </location>
</feature>
<reference evidence="7 8" key="1">
    <citation type="submission" date="2024-08" db="EMBL/GenBank/DDBJ databases">
        <authorList>
            <person name="Will J Nash"/>
            <person name="Angela Man"/>
            <person name="Seanna McTaggart"/>
            <person name="Kendall Baker"/>
            <person name="Tom Barker"/>
            <person name="Leah Catchpole"/>
            <person name="Alex Durrant"/>
            <person name="Karim Gharbi"/>
            <person name="Naomi Irish"/>
            <person name="Gemy Kaithakottil"/>
            <person name="Debby Ku"/>
            <person name="Aaliyah Providence"/>
            <person name="Felix Shaw"/>
            <person name="David Swarbreck"/>
            <person name="Chris Watkins"/>
            <person name="Ann M. McCartney"/>
            <person name="Giulio Formenti"/>
            <person name="Alice Mouton"/>
            <person name="Noel Vella"/>
            <person name="Bjorn M von Reumont"/>
            <person name="Adriana Vella"/>
            <person name="Wilfried Haerty"/>
        </authorList>
    </citation>
    <scope>NUCLEOTIDE SEQUENCE [LARGE SCALE GENOMIC DNA]</scope>
</reference>
<keyword evidence="4" id="KW-0274">FAD</keyword>
<sequence length="596" mass="66066">MEQILIKILQLLMIAKFGLSNGEYHFPPDRTDEVLNSKMAFDFVIVGAGTAGSVLAHRLTEVSNWNILLIEAGDDPPPETLILGALFRIVGSPLDYGYKTEQQDGACEGIKNKQCRWAKGKFLGGSSVITAMLYFHGTDKDYNDWADLGNDGWSHEEVLPYFRKSSACSPEFIAKYGSKHCGTDGPVAIRSYNYSLTSYQDVILDSARELGLSILEPMIGDRFIGYGRAMGTVNNGRCVNCATAFLSPIKDRKNLYVMKSSRVDKILLEGKRATGVRVTLKNGDSIEIKATKEVILSAGSIATPQILMLSGIGPKEHLDELGIPILADLQVGKNLQDHMLCMGYYIAHVNESAKQDDKAGNLKAIAVDLAAFLNLADPSSKYPDTQVVLGDLKRRDAMAIKEILSAYNFVDDIQQQLTNDIMENDLITAYPVLLKPKSRGSIELRSTDPAEQVKIYANYFKETEDLRTLMRFVDHLKSLLGTKTMKRHGMRLLHFDIPGCRHTKPDSEEYWECNVRHTTVSIFHPVGTAKMGPASDTTAVVDQRLRVHGVERLRVIDASIMPIITSGNTNGPTMMIAEKGADMVKEDWKATIHEEL</sequence>
<dbReference type="Proteomes" id="UP001642520">
    <property type="component" value="Unassembled WGS sequence"/>
</dbReference>
<keyword evidence="3" id="KW-0285">Flavoprotein</keyword>
<protein>
    <recommendedName>
        <fullName evidence="6">Glucose-methanol-choline oxidoreductase N-terminal domain-containing protein</fullName>
    </recommendedName>
</protein>
<evidence type="ECO:0000259" key="6">
    <source>
        <dbReference type="PROSITE" id="PS00624"/>
    </source>
</evidence>
<comment type="similarity">
    <text evidence="2">Belongs to the GMC oxidoreductase family.</text>
</comment>
<dbReference type="PANTHER" id="PTHR11552">
    <property type="entry name" value="GLUCOSE-METHANOL-CHOLINE GMC OXIDOREDUCTASE"/>
    <property type="match status" value="1"/>
</dbReference>
<dbReference type="PANTHER" id="PTHR11552:SF147">
    <property type="entry name" value="CHOLINE DEHYDROGENASE, MITOCHONDRIAL"/>
    <property type="match status" value="1"/>
</dbReference>
<gene>
    <name evidence="7" type="ORF">XYLVIOL_LOCUS6558</name>
</gene>
<proteinExistence type="inferred from homology"/>
<evidence type="ECO:0000313" key="7">
    <source>
        <dbReference type="EMBL" id="CAL7944269.1"/>
    </source>
</evidence>
<keyword evidence="8" id="KW-1185">Reference proteome</keyword>
<evidence type="ECO:0000313" key="8">
    <source>
        <dbReference type="Proteomes" id="UP001642520"/>
    </source>
</evidence>
<keyword evidence="5" id="KW-0732">Signal</keyword>